<dbReference type="GO" id="GO:0015079">
    <property type="term" value="F:potassium ion transmembrane transporter activity"/>
    <property type="evidence" value="ECO:0007669"/>
    <property type="project" value="InterPro"/>
</dbReference>
<dbReference type="GO" id="GO:0015297">
    <property type="term" value="F:antiporter activity"/>
    <property type="evidence" value="ECO:0007669"/>
    <property type="project" value="UniProtKB-KW"/>
</dbReference>
<dbReference type="PANTHER" id="PTHR32507">
    <property type="entry name" value="NA(+)/H(+) ANTIPORTER 1"/>
    <property type="match status" value="1"/>
</dbReference>
<dbReference type="Pfam" id="PF02080">
    <property type="entry name" value="TrkA_C"/>
    <property type="match status" value="1"/>
</dbReference>
<proteinExistence type="predicted"/>
<dbReference type="OrthoDB" id="11709at2157"/>
<feature type="transmembrane region" description="Helical" evidence="13">
    <location>
        <begin position="218"/>
        <end position="235"/>
    </location>
</feature>
<dbReference type="PROSITE" id="PS51201">
    <property type="entry name" value="RCK_N"/>
    <property type="match status" value="1"/>
</dbReference>
<evidence type="ECO:0000259" key="15">
    <source>
        <dbReference type="PROSITE" id="PS51202"/>
    </source>
</evidence>
<feature type="domain" description="RCK C-terminal" evidence="15">
    <location>
        <begin position="530"/>
        <end position="615"/>
    </location>
</feature>
<comment type="caution">
    <text evidence="16">The sequence shown here is derived from an EMBL/GenBank/DDBJ whole genome shotgun (WGS) entry which is preliminary data.</text>
</comment>
<sequence>MLVAVVALILALGVASRVLADRLRIPSVLFLIFAGIAIGPEVLGLVSQDTFGSGLSAMVGVSVAIILFEGGYHLHLQKLRESPTALTRLVTVGAAITWLGTAAAVVFFLETSLEVGLLVGALLIATGPTVIGPILQVVTVRDHVAAVLEGEGVINDVTAAILVVVVFEVLVAGNGTPAALVGNFAVRLFVGLTIGALVAAVVWLVLDRGRSRPCAAPLHARLIVLAGIVVAYGGAELVASETGIAAAAMAGFVLGNVDLPHHEAVIDFLDDLSVVVLSFVFVALAALIDFADIFTLGFAGVAIVVAITMVLRPAVIYLSTTSERFTRNEQLFLSAVGPRGIIPASVATLFAVELQTLGRPQEAQLLAGTVFLLIFATVVLQAGLARQIANYLEVSPMRTIIIGGGRVGLSLAERLEQDGENVLLVDEDPDAVEKARERGLRAVEGDGTDADVLEQAGASNAKTVIAATPDDDVNLLVCQLAKTSFDVGKVASRVNQPDNVDAFESLDVRAIDLSMATAWSLENVLERPSLSAWMNELGRTGDVQEIEVTAADLVGKTIAELNAEIPDGCIVGLLTHDNGTTEVPTGDHKLQDGDRVTFLGQTDAVDRAIKRFHPHD</sequence>
<feature type="transmembrane region" description="Helical" evidence="13">
    <location>
        <begin position="331"/>
        <end position="352"/>
    </location>
</feature>
<dbReference type="AlphaFoldDB" id="A0A8J8Q3I5"/>
<dbReference type="Gene3D" id="3.40.50.720">
    <property type="entry name" value="NAD(P)-binding Rossmann-like Domain"/>
    <property type="match status" value="1"/>
</dbReference>
<dbReference type="SUPFAM" id="SSF51735">
    <property type="entry name" value="NAD(P)-binding Rossmann-fold domains"/>
    <property type="match status" value="1"/>
</dbReference>
<dbReference type="Pfam" id="PF02254">
    <property type="entry name" value="TrkA_N"/>
    <property type="match status" value="1"/>
</dbReference>
<evidence type="ECO:0000256" key="5">
    <source>
        <dbReference type="ARBA" id="ARBA00022475"/>
    </source>
</evidence>
<dbReference type="InterPro" id="IPR036721">
    <property type="entry name" value="RCK_C_sf"/>
</dbReference>
<feature type="transmembrane region" description="Helical" evidence="13">
    <location>
        <begin position="294"/>
        <end position="319"/>
    </location>
</feature>
<feature type="transmembrane region" description="Helical" evidence="13">
    <location>
        <begin position="152"/>
        <end position="172"/>
    </location>
</feature>
<feature type="transmembrane region" description="Helical" evidence="13">
    <location>
        <begin position="184"/>
        <end position="206"/>
    </location>
</feature>
<evidence type="ECO:0000256" key="1">
    <source>
        <dbReference type="ARBA" id="ARBA00003660"/>
    </source>
</evidence>
<name>A0A8J8Q3I5_9EURY</name>
<dbReference type="GO" id="GO:1902600">
    <property type="term" value="P:proton transmembrane transport"/>
    <property type="evidence" value="ECO:0007669"/>
    <property type="project" value="InterPro"/>
</dbReference>
<evidence type="ECO:0000256" key="13">
    <source>
        <dbReference type="SAM" id="Phobius"/>
    </source>
</evidence>
<evidence type="ECO:0000259" key="14">
    <source>
        <dbReference type="PROSITE" id="PS51201"/>
    </source>
</evidence>
<feature type="domain" description="RCK N-terminal" evidence="14">
    <location>
        <begin position="396"/>
        <end position="515"/>
    </location>
</feature>
<dbReference type="Gene3D" id="1.20.1530.20">
    <property type="match status" value="1"/>
</dbReference>
<dbReference type="PANTHER" id="PTHR32507:SF0">
    <property type="entry name" value="NA(+)_H(+) ANTIPORTER 2-RELATED"/>
    <property type="match status" value="1"/>
</dbReference>
<dbReference type="PRINTS" id="PR00335">
    <property type="entry name" value="KUPTAKETRKA"/>
</dbReference>
<feature type="transmembrane region" description="Helical" evidence="13">
    <location>
        <begin position="271"/>
        <end position="288"/>
    </location>
</feature>
<keyword evidence="9 13" id="KW-1133">Transmembrane helix</keyword>
<protein>
    <submittedName>
        <fullName evidence="16">Potassium transporter</fullName>
    </submittedName>
</protein>
<evidence type="ECO:0000256" key="3">
    <source>
        <dbReference type="ARBA" id="ARBA00022448"/>
    </source>
</evidence>
<feature type="transmembrane region" description="Helical" evidence="13">
    <location>
        <begin position="115"/>
        <end position="140"/>
    </location>
</feature>
<dbReference type="GO" id="GO:0005886">
    <property type="term" value="C:plasma membrane"/>
    <property type="evidence" value="ECO:0007669"/>
    <property type="project" value="UniProtKB-SubCell"/>
</dbReference>
<evidence type="ECO:0000256" key="10">
    <source>
        <dbReference type="ARBA" id="ARBA00023027"/>
    </source>
</evidence>
<comment type="subcellular location">
    <subcellularLocation>
        <location evidence="2">Cell membrane</location>
        <topology evidence="2">Multi-pass membrane protein</topology>
    </subcellularLocation>
</comment>
<evidence type="ECO:0000256" key="7">
    <source>
        <dbReference type="ARBA" id="ARBA00022692"/>
    </source>
</evidence>
<reference evidence="16" key="1">
    <citation type="submission" date="2017-11" db="EMBL/GenBank/DDBJ databases">
        <authorList>
            <person name="Kajale S.C."/>
            <person name="Sharma A."/>
        </authorList>
    </citation>
    <scope>NUCLEOTIDE SEQUENCE</scope>
    <source>
        <strain evidence="16">LS1_42</strain>
    </source>
</reference>
<gene>
    <name evidence="16" type="ORF">CV102_19845</name>
</gene>
<feature type="transmembrane region" description="Helical" evidence="13">
    <location>
        <begin position="50"/>
        <end position="68"/>
    </location>
</feature>
<keyword evidence="7 13" id="KW-0812">Transmembrane</keyword>
<dbReference type="InterPro" id="IPR006036">
    <property type="entry name" value="K_uptake_TrkA"/>
</dbReference>
<evidence type="ECO:0000256" key="11">
    <source>
        <dbReference type="ARBA" id="ARBA00023065"/>
    </source>
</evidence>
<dbReference type="InterPro" id="IPR006037">
    <property type="entry name" value="RCK_C"/>
</dbReference>
<dbReference type="InterPro" id="IPR036291">
    <property type="entry name" value="NAD(P)-bd_dom_sf"/>
</dbReference>
<evidence type="ECO:0000256" key="4">
    <source>
        <dbReference type="ARBA" id="ARBA00022449"/>
    </source>
</evidence>
<dbReference type="EMBL" id="PHNJ01000013">
    <property type="protein sequence ID" value="TYL37019.1"/>
    <property type="molecule type" value="Genomic_DNA"/>
</dbReference>
<dbReference type="InterPro" id="IPR038770">
    <property type="entry name" value="Na+/solute_symporter_sf"/>
</dbReference>
<keyword evidence="11" id="KW-0406">Ion transport</keyword>
<keyword evidence="3" id="KW-0813">Transport</keyword>
<keyword evidence="8" id="KW-0630">Potassium</keyword>
<keyword evidence="12 13" id="KW-0472">Membrane</keyword>
<keyword evidence="17" id="KW-1185">Reference proteome</keyword>
<dbReference type="SUPFAM" id="SSF116726">
    <property type="entry name" value="TrkA C-terminal domain-like"/>
    <property type="match status" value="1"/>
</dbReference>
<dbReference type="PROSITE" id="PS51202">
    <property type="entry name" value="RCK_C"/>
    <property type="match status" value="1"/>
</dbReference>
<evidence type="ECO:0000256" key="9">
    <source>
        <dbReference type="ARBA" id="ARBA00022989"/>
    </source>
</evidence>
<keyword evidence="4" id="KW-0050">Antiport</keyword>
<dbReference type="Pfam" id="PF00999">
    <property type="entry name" value="Na_H_Exchanger"/>
    <property type="match status" value="1"/>
</dbReference>
<evidence type="ECO:0000256" key="8">
    <source>
        <dbReference type="ARBA" id="ARBA00022958"/>
    </source>
</evidence>
<dbReference type="Gene3D" id="3.30.70.1450">
    <property type="entry name" value="Regulator of K+ conductance, C-terminal domain"/>
    <property type="match status" value="1"/>
</dbReference>
<dbReference type="Proteomes" id="UP000766904">
    <property type="component" value="Unassembled WGS sequence"/>
</dbReference>
<dbReference type="RefSeq" id="WP_148859765.1">
    <property type="nucleotide sequence ID" value="NZ_PHNJ01000013.1"/>
</dbReference>
<keyword evidence="6" id="KW-0633">Potassium transport</keyword>
<dbReference type="InterPro" id="IPR006153">
    <property type="entry name" value="Cation/H_exchanger_TM"/>
</dbReference>
<dbReference type="InterPro" id="IPR003148">
    <property type="entry name" value="RCK_N"/>
</dbReference>
<feature type="transmembrane region" description="Helical" evidence="13">
    <location>
        <begin position="89"/>
        <end position="109"/>
    </location>
</feature>
<keyword evidence="10" id="KW-0520">NAD</keyword>
<evidence type="ECO:0000313" key="16">
    <source>
        <dbReference type="EMBL" id="TYL37019.1"/>
    </source>
</evidence>
<evidence type="ECO:0000256" key="12">
    <source>
        <dbReference type="ARBA" id="ARBA00023136"/>
    </source>
</evidence>
<accession>A0A8J8Q3I5</accession>
<feature type="transmembrane region" description="Helical" evidence="13">
    <location>
        <begin position="364"/>
        <end position="385"/>
    </location>
</feature>
<evidence type="ECO:0000313" key="17">
    <source>
        <dbReference type="Proteomes" id="UP000766904"/>
    </source>
</evidence>
<evidence type="ECO:0000256" key="2">
    <source>
        <dbReference type="ARBA" id="ARBA00004651"/>
    </source>
</evidence>
<keyword evidence="5" id="KW-1003">Cell membrane</keyword>
<evidence type="ECO:0000256" key="6">
    <source>
        <dbReference type="ARBA" id="ARBA00022538"/>
    </source>
</evidence>
<comment type="function">
    <text evidence="1">Part of a potassium transport system.</text>
</comment>
<organism evidence="16 17">
    <name type="scientific">Natronococcus pandeyae</name>
    <dbReference type="NCBI Taxonomy" id="2055836"/>
    <lineage>
        <taxon>Archaea</taxon>
        <taxon>Methanobacteriati</taxon>
        <taxon>Methanobacteriota</taxon>
        <taxon>Stenosarchaea group</taxon>
        <taxon>Halobacteria</taxon>
        <taxon>Halobacteriales</taxon>
        <taxon>Natrialbaceae</taxon>
        <taxon>Natronococcus</taxon>
    </lineage>
</organism>